<dbReference type="OrthoDB" id="5773077at2"/>
<dbReference type="AlphaFoldDB" id="A0A395JKG0"/>
<organism evidence="1 2">
    <name type="scientific">Arenicella xantha</name>
    <dbReference type="NCBI Taxonomy" id="644221"/>
    <lineage>
        <taxon>Bacteria</taxon>
        <taxon>Pseudomonadati</taxon>
        <taxon>Pseudomonadota</taxon>
        <taxon>Gammaproteobacteria</taxon>
        <taxon>Arenicellales</taxon>
        <taxon>Arenicellaceae</taxon>
        <taxon>Arenicella</taxon>
    </lineage>
</organism>
<evidence type="ECO:0000313" key="1">
    <source>
        <dbReference type="EMBL" id="RBP51242.1"/>
    </source>
</evidence>
<keyword evidence="2" id="KW-1185">Reference proteome</keyword>
<dbReference type="FunCoup" id="A0A395JKG0">
    <property type="interactions" value="31"/>
</dbReference>
<dbReference type="Gene3D" id="1.10.1660.10">
    <property type="match status" value="1"/>
</dbReference>
<evidence type="ECO:0000313" key="2">
    <source>
        <dbReference type="Proteomes" id="UP000253083"/>
    </source>
</evidence>
<reference evidence="1 2" key="1">
    <citation type="submission" date="2018-06" db="EMBL/GenBank/DDBJ databases">
        <title>Genomic Encyclopedia of Type Strains, Phase IV (KMG-IV): sequencing the most valuable type-strain genomes for metagenomic binning, comparative biology and taxonomic classification.</title>
        <authorList>
            <person name="Goeker M."/>
        </authorList>
    </citation>
    <scope>NUCLEOTIDE SEQUENCE [LARGE SCALE GENOMIC DNA]</scope>
    <source>
        <strain evidence="1 2">DSM 24032</strain>
    </source>
</reference>
<sequence>MTNVTKDSLSGIVLTKHISFTTNEFCRACGADQTIVIRMVEEGVIEAAGPAPDWEFHGEALVRAQRAMRLIEDLGVNLAGAALALDLLDRMEELEATALRVESGL</sequence>
<protein>
    <submittedName>
        <fullName evidence="1">MerR family transcriptional regulator</fullName>
    </submittedName>
</protein>
<proteinExistence type="predicted"/>
<accession>A0A395JKG0</accession>
<comment type="caution">
    <text evidence="1">The sequence shown here is derived from an EMBL/GenBank/DDBJ whole genome shotgun (WGS) entry which is preliminary data.</text>
</comment>
<dbReference type="EMBL" id="QNRT01000002">
    <property type="protein sequence ID" value="RBP51242.1"/>
    <property type="molecule type" value="Genomic_DNA"/>
</dbReference>
<dbReference type="Proteomes" id="UP000253083">
    <property type="component" value="Unassembled WGS sequence"/>
</dbReference>
<dbReference type="RefSeq" id="WP_113954024.1">
    <property type="nucleotide sequence ID" value="NZ_QNRT01000002.1"/>
</dbReference>
<dbReference type="Pfam" id="PF13591">
    <property type="entry name" value="MerR_2"/>
    <property type="match status" value="1"/>
</dbReference>
<name>A0A395JKG0_9GAMM</name>
<gene>
    <name evidence="1" type="ORF">DFR28_102661</name>
</gene>
<dbReference type="InParanoid" id="A0A395JKG0"/>